<evidence type="ECO:0000256" key="5">
    <source>
        <dbReference type="ARBA" id="ARBA00022448"/>
    </source>
</evidence>
<evidence type="ECO:0000256" key="8">
    <source>
        <dbReference type="ARBA" id="ARBA00022967"/>
    </source>
</evidence>
<feature type="transmembrane region" description="Helical" evidence="16">
    <location>
        <begin position="47"/>
        <end position="64"/>
    </location>
</feature>
<evidence type="ECO:0000256" key="1">
    <source>
        <dbReference type="ARBA" id="ARBA00004225"/>
    </source>
</evidence>
<gene>
    <name evidence="17" type="primary">nad6</name>
</gene>
<organism evidence="17">
    <name type="scientific">Coleoptera sp. 30 KM-2017</name>
    <dbReference type="NCBI Taxonomy" id="2219335"/>
    <lineage>
        <taxon>Eukaryota</taxon>
        <taxon>Metazoa</taxon>
        <taxon>Ecdysozoa</taxon>
        <taxon>Arthropoda</taxon>
        <taxon>Hexapoda</taxon>
        <taxon>Insecta</taxon>
        <taxon>Pterygota</taxon>
        <taxon>Neoptera</taxon>
        <taxon>Endopterygota</taxon>
        <taxon>Coleoptera</taxon>
    </lineage>
</organism>
<keyword evidence="7 16" id="KW-0812">Transmembrane</keyword>
<dbReference type="PANTHER" id="PTHR11435:SF1">
    <property type="entry name" value="NADH-UBIQUINONE OXIDOREDUCTASE CHAIN 6"/>
    <property type="match status" value="1"/>
</dbReference>
<feature type="transmembrane region" description="Helical" evidence="16">
    <location>
        <begin position="125"/>
        <end position="145"/>
    </location>
</feature>
<evidence type="ECO:0000256" key="7">
    <source>
        <dbReference type="ARBA" id="ARBA00022692"/>
    </source>
</evidence>
<keyword evidence="8" id="KW-1278">Translocase</keyword>
<name>A0A346RKD2_9COLE</name>
<evidence type="ECO:0000256" key="16">
    <source>
        <dbReference type="SAM" id="Phobius"/>
    </source>
</evidence>
<evidence type="ECO:0000256" key="9">
    <source>
        <dbReference type="ARBA" id="ARBA00022982"/>
    </source>
</evidence>
<accession>A0A346RKD2</accession>
<geneLocation type="mitochondrion" evidence="17"/>
<comment type="catalytic activity">
    <reaction evidence="15">
        <text>a ubiquinone + NADH + 5 H(+)(in) = a ubiquinol + NAD(+) + 4 H(+)(out)</text>
        <dbReference type="Rhea" id="RHEA:29091"/>
        <dbReference type="Rhea" id="RHEA-COMP:9565"/>
        <dbReference type="Rhea" id="RHEA-COMP:9566"/>
        <dbReference type="ChEBI" id="CHEBI:15378"/>
        <dbReference type="ChEBI" id="CHEBI:16389"/>
        <dbReference type="ChEBI" id="CHEBI:17976"/>
        <dbReference type="ChEBI" id="CHEBI:57540"/>
        <dbReference type="ChEBI" id="CHEBI:57945"/>
        <dbReference type="EC" id="7.1.1.2"/>
    </reaction>
</comment>
<feature type="transmembrane region" description="Helical" evidence="16">
    <location>
        <begin position="76"/>
        <end position="95"/>
    </location>
</feature>
<comment type="subcellular location">
    <subcellularLocation>
        <location evidence="1">Mitochondrion membrane</location>
        <topology evidence="1">Multi-pass membrane protein</topology>
    </subcellularLocation>
</comment>
<dbReference type="AlphaFoldDB" id="A0A346RKD2"/>
<evidence type="ECO:0000256" key="15">
    <source>
        <dbReference type="ARBA" id="ARBA00049551"/>
    </source>
</evidence>
<dbReference type="PANTHER" id="PTHR11435">
    <property type="entry name" value="NADH UBIQUINONE OXIDOREDUCTASE SUBUNIT ND6"/>
    <property type="match status" value="1"/>
</dbReference>
<keyword evidence="13 16" id="KW-0472">Membrane</keyword>
<evidence type="ECO:0000256" key="4">
    <source>
        <dbReference type="ARBA" id="ARBA00021095"/>
    </source>
</evidence>
<dbReference type="GO" id="GO:0008137">
    <property type="term" value="F:NADH dehydrogenase (ubiquinone) activity"/>
    <property type="evidence" value="ECO:0007669"/>
    <property type="project" value="UniProtKB-EC"/>
</dbReference>
<sequence>MIMMLITSTIMFMFNNHPMTMGMNLMIQTLLISLCTGMMTSFWFSYIIFLIMIGGMMILFIYMTSISSSMKFKLSMTNIIMTVIMMTMMMLMNNLDIIENKMKSTINYKIDFTMTMSKFLTMPSMTLYMMMVMYLFITLIAMVKISSSINGPLRKS</sequence>
<evidence type="ECO:0000256" key="12">
    <source>
        <dbReference type="ARBA" id="ARBA00023128"/>
    </source>
</evidence>
<evidence type="ECO:0000256" key="13">
    <source>
        <dbReference type="ARBA" id="ARBA00023136"/>
    </source>
</evidence>
<comment type="similarity">
    <text evidence="2">Belongs to the complex I subunit 6 family.</text>
</comment>
<evidence type="ECO:0000256" key="3">
    <source>
        <dbReference type="ARBA" id="ARBA00012944"/>
    </source>
</evidence>
<dbReference type="GO" id="GO:0031966">
    <property type="term" value="C:mitochondrial membrane"/>
    <property type="evidence" value="ECO:0007669"/>
    <property type="project" value="UniProtKB-SubCell"/>
</dbReference>
<proteinExistence type="inferred from homology"/>
<dbReference type="EMBL" id="MG193527">
    <property type="protein sequence ID" value="AXS66529.1"/>
    <property type="molecule type" value="Genomic_DNA"/>
</dbReference>
<keyword evidence="5" id="KW-0813">Transport</keyword>
<keyword evidence="12 17" id="KW-0496">Mitochondrion</keyword>
<evidence type="ECO:0000256" key="2">
    <source>
        <dbReference type="ARBA" id="ARBA00005698"/>
    </source>
</evidence>
<evidence type="ECO:0000256" key="11">
    <source>
        <dbReference type="ARBA" id="ARBA00023027"/>
    </source>
</evidence>
<evidence type="ECO:0000256" key="6">
    <source>
        <dbReference type="ARBA" id="ARBA00022660"/>
    </source>
</evidence>
<dbReference type="EC" id="7.1.1.2" evidence="3"/>
<keyword evidence="6" id="KW-0679">Respiratory chain</keyword>
<evidence type="ECO:0000313" key="17">
    <source>
        <dbReference type="EMBL" id="AXS66529.1"/>
    </source>
</evidence>
<dbReference type="InterPro" id="IPR050269">
    <property type="entry name" value="ComplexI_Subunit6"/>
</dbReference>
<reference evidence="17" key="1">
    <citation type="journal article" date="2018" name="J. ISSAAS">
        <title>The contribution of mitochondrial metagenomics to large-scale data mining and phylogenetic analysis of Coleoptera.</title>
        <authorList>
            <person name="Miller K."/>
            <person name="Linard B."/>
            <person name="Motyka M."/>
            <person name="Bocek M."/>
            <person name="Vogler A.P."/>
        </authorList>
    </citation>
    <scope>NUCLEOTIDE SEQUENCE</scope>
</reference>
<keyword evidence="10 16" id="KW-1133">Transmembrane helix</keyword>
<keyword evidence="9" id="KW-0249">Electron transport</keyword>
<evidence type="ECO:0000256" key="10">
    <source>
        <dbReference type="ARBA" id="ARBA00022989"/>
    </source>
</evidence>
<evidence type="ECO:0000256" key="14">
    <source>
        <dbReference type="ARBA" id="ARBA00031019"/>
    </source>
</evidence>
<protein>
    <recommendedName>
        <fullName evidence="4">NADH-ubiquinone oxidoreductase chain 6</fullName>
        <ecNumber evidence="3">7.1.1.2</ecNumber>
    </recommendedName>
    <alternativeName>
        <fullName evidence="14">NADH dehydrogenase subunit 6</fullName>
    </alternativeName>
</protein>
<keyword evidence="11" id="KW-0520">NAD</keyword>